<evidence type="ECO:0000259" key="4">
    <source>
        <dbReference type="PROSITE" id="PS51635"/>
    </source>
</evidence>
<gene>
    <name evidence="5" type="ORF">SteCoe_10733</name>
</gene>
<keyword evidence="2" id="KW-0378">Hydrolase</keyword>
<feature type="short sequence motif" description="GXSXG" evidence="2">
    <location>
        <begin position="56"/>
        <end position="60"/>
    </location>
</feature>
<dbReference type="GO" id="GO:0016042">
    <property type="term" value="P:lipid catabolic process"/>
    <property type="evidence" value="ECO:0007669"/>
    <property type="project" value="UniProtKB-UniRule"/>
</dbReference>
<keyword evidence="1 2" id="KW-0443">Lipid metabolism</keyword>
<comment type="caution">
    <text evidence="5">The sequence shown here is derived from an EMBL/GenBank/DDBJ whole genome shotgun (WGS) entry which is preliminary data.</text>
</comment>
<name>A0A1R2CF16_9CILI</name>
<feature type="short sequence motif" description="DGA/G" evidence="2">
    <location>
        <begin position="185"/>
        <end position="187"/>
    </location>
</feature>
<evidence type="ECO:0000256" key="1">
    <source>
        <dbReference type="ARBA" id="ARBA00023098"/>
    </source>
</evidence>
<proteinExistence type="predicted"/>
<dbReference type="PROSITE" id="PS51635">
    <property type="entry name" value="PNPLA"/>
    <property type="match status" value="1"/>
</dbReference>
<dbReference type="AlphaFoldDB" id="A0A1R2CF16"/>
<sequence>MKVLVGLLVISACWGQYCRTISFEGGGSHGAYEAGAVWTMVNTLSATDVEYDIVSGISTGALNTGAAIQFPKGQEKAMGDFMVNTWLTIGGSQNIYVQWPGGYAQGVLYEAGIYDTTPLRNFCKAKLTKGINRKFTVGATSLNTGNFVNFDESVGNSNLIEAIMSSAAPPFFFPYQLFNNDVLADGGCLINLDVFEAINRCYSETKNYANIIVDLVFDTKIDTLPSTYAFNTIDVFSRVSEINTYNGGIWYYHQAKTAYPTVKFRYVIIPTADMPGGIVPLNFTQSVLEQEVQMGKTDAANVIKNGPNGSAKLDQLFDEMRARIIIP</sequence>
<feature type="domain" description="PNPLA" evidence="4">
    <location>
        <begin position="21"/>
        <end position="198"/>
    </location>
</feature>
<feature type="short sequence motif" description="GXGXXG" evidence="2">
    <location>
        <begin position="25"/>
        <end position="30"/>
    </location>
</feature>
<keyword evidence="3" id="KW-0732">Signal</keyword>
<dbReference type="EMBL" id="MPUH01000174">
    <property type="protein sequence ID" value="OMJ87555.1"/>
    <property type="molecule type" value="Genomic_DNA"/>
</dbReference>
<evidence type="ECO:0000256" key="3">
    <source>
        <dbReference type="SAM" id="SignalP"/>
    </source>
</evidence>
<protein>
    <recommendedName>
        <fullName evidence="4">PNPLA domain-containing protein</fullName>
    </recommendedName>
</protein>
<feature type="chain" id="PRO_5012255336" description="PNPLA domain-containing protein" evidence="3">
    <location>
        <begin position="16"/>
        <end position="327"/>
    </location>
</feature>
<keyword evidence="2" id="KW-0442">Lipid degradation</keyword>
<dbReference type="SUPFAM" id="SSF52151">
    <property type="entry name" value="FabD/lysophospholipase-like"/>
    <property type="match status" value="1"/>
</dbReference>
<dbReference type="InterPro" id="IPR002641">
    <property type="entry name" value="PNPLA_dom"/>
</dbReference>
<evidence type="ECO:0000256" key="2">
    <source>
        <dbReference type="PROSITE-ProRule" id="PRU01161"/>
    </source>
</evidence>
<organism evidence="5 6">
    <name type="scientific">Stentor coeruleus</name>
    <dbReference type="NCBI Taxonomy" id="5963"/>
    <lineage>
        <taxon>Eukaryota</taxon>
        <taxon>Sar</taxon>
        <taxon>Alveolata</taxon>
        <taxon>Ciliophora</taxon>
        <taxon>Postciliodesmatophora</taxon>
        <taxon>Heterotrichea</taxon>
        <taxon>Heterotrichida</taxon>
        <taxon>Stentoridae</taxon>
        <taxon>Stentor</taxon>
    </lineage>
</organism>
<dbReference type="Pfam" id="PF01734">
    <property type="entry name" value="Patatin"/>
    <property type="match status" value="1"/>
</dbReference>
<dbReference type="InterPro" id="IPR016035">
    <property type="entry name" value="Acyl_Trfase/lysoPLipase"/>
</dbReference>
<dbReference type="Proteomes" id="UP000187209">
    <property type="component" value="Unassembled WGS sequence"/>
</dbReference>
<evidence type="ECO:0000313" key="6">
    <source>
        <dbReference type="Proteomes" id="UP000187209"/>
    </source>
</evidence>
<feature type="signal peptide" evidence="3">
    <location>
        <begin position="1"/>
        <end position="15"/>
    </location>
</feature>
<accession>A0A1R2CF16</accession>
<dbReference type="Gene3D" id="3.40.1090.10">
    <property type="entry name" value="Cytosolic phospholipase A2 catalytic domain"/>
    <property type="match status" value="2"/>
</dbReference>
<feature type="active site" description="Nucleophile" evidence="2">
    <location>
        <position position="58"/>
    </location>
</feature>
<feature type="active site" description="Proton acceptor" evidence="2">
    <location>
        <position position="185"/>
    </location>
</feature>
<keyword evidence="6" id="KW-1185">Reference proteome</keyword>
<dbReference type="OrthoDB" id="312772at2759"/>
<dbReference type="GO" id="GO:0016787">
    <property type="term" value="F:hydrolase activity"/>
    <property type="evidence" value="ECO:0007669"/>
    <property type="project" value="UniProtKB-UniRule"/>
</dbReference>
<reference evidence="5 6" key="1">
    <citation type="submission" date="2016-11" db="EMBL/GenBank/DDBJ databases">
        <title>The macronuclear genome of Stentor coeruleus: a giant cell with tiny introns.</title>
        <authorList>
            <person name="Slabodnick M."/>
            <person name="Ruby J.G."/>
            <person name="Reiff S.B."/>
            <person name="Swart E.C."/>
            <person name="Gosai S."/>
            <person name="Prabakaran S."/>
            <person name="Witkowska E."/>
            <person name="Larue G.E."/>
            <person name="Fisher S."/>
            <person name="Freeman R.M."/>
            <person name="Gunawardena J."/>
            <person name="Chu W."/>
            <person name="Stover N.A."/>
            <person name="Gregory B.D."/>
            <person name="Nowacki M."/>
            <person name="Derisi J."/>
            <person name="Roy S.W."/>
            <person name="Marshall W.F."/>
            <person name="Sood P."/>
        </authorList>
    </citation>
    <scope>NUCLEOTIDE SEQUENCE [LARGE SCALE GENOMIC DNA]</scope>
    <source>
        <strain evidence="5">WM001</strain>
    </source>
</reference>
<evidence type="ECO:0000313" key="5">
    <source>
        <dbReference type="EMBL" id="OMJ87555.1"/>
    </source>
</evidence>